<evidence type="ECO:0000256" key="4">
    <source>
        <dbReference type="ARBA" id="ARBA00022771"/>
    </source>
</evidence>
<dbReference type="GO" id="GO:0048791">
    <property type="term" value="P:calcium ion-regulated exocytosis of neurotransmitter"/>
    <property type="evidence" value="ECO:0007669"/>
    <property type="project" value="TreeGrafter"/>
</dbReference>
<evidence type="ECO:0000256" key="7">
    <source>
        <dbReference type="ARBA" id="ARBA00023018"/>
    </source>
</evidence>
<feature type="region of interest" description="Disordered" evidence="10">
    <location>
        <begin position="1369"/>
        <end position="1460"/>
    </location>
</feature>
<dbReference type="SUPFAM" id="SSF49562">
    <property type="entry name" value="C2 domain (Calcium/lipid-binding domain, CaLB)"/>
    <property type="match status" value="2"/>
</dbReference>
<dbReference type="InterPro" id="IPR036034">
    <property type="entry name" value="PDZ_sf"/>
</dbReference>
<feature type="region of interest" description="Disordered" evidence="10">
    <location>
        <begin position="632"/>
        <end position="654"/>
    </location>
</feature>
<feature type="domain" description="C2" evidence="11">
    <location>
        <begin position="1501"/>
        <end position="1619"/>
    </location>
</feature>
<dbReference type="GO" id="GO:0042734">
    <property type="term" value="C:presynaptic membrane"/>
    <property type="evidence" value="ECO:0007669"/>
    <property type="project" value="TreeGrafter"/>
</dbReference>
<dbReference type="SUPFAM" id="SSF57903">
    <property type="entry name" value="FYVE/PHD zinc finger"/>
    <property type="match status" value="1"/>
</dbReference>
<feature type="compositionally biased region" description="Polar residues" evidence="10">
    <location>
        <begin position="1200"/>
        <end position="1212"/>
    </location>
</feature>
<feature type="region of interest" description="Disordered" evidence="10">
    <location>
        <begin position="1"/>
        <end position="72"/>
    </location>
</feature>
<feature type="domain" description="RabBD" evidence="14">
    <location>
        <begin position="29"/>
        <end position="203"/>
    </location>
</feature>
<proteinExistence type="predicted"/>
<dbReference type="InterPro" id="IPR039032">
    <property type="entry name" value="Rim-like"/>
</dbReference>
<dbReference type="PANTHER" id="PTHR12157:SF15">
    <property type="entry name" value="REGULATING SYNAPTIC MEMBRANE EXOCYTOSIS PROTEIN 2"/>
    <property type="match status" value="1"/>
</dbReference>
<dbReference type="PROSITE" id="PS50004">
    <property type="entry name" value="C2"/>
    <property type="match status" value="2"/>
</dbReference>
<feature type="region of interest" description="Disordered" evidence="10">
    <location>
        <begin position="1263"/>
        <end position="1332"/>
    </location>
</feature>
<dbReference type="Gene3D" id="2.30.42.10">
    <property type="match status" value="1"/>
</dbReference>
<feature type="region of interest" description="Disordered" evidence="10">
    <location>
        <begin position="210"/>
        <end position="352"/>
    </location>
</feature>
<evidence type="ECO:0000313" key="16">
    <source>
        <dbReference type="RefSeq" id="XP_034084848.1"/>
    </source>
</evidence>
<dbReference type="Proteomes" id="UP000515161">
    <property type="component" value="Unplaced"/>
</dbReference>
<feature type="domain" description="FYVE-type" evidence="13">
    <location>
        <begin position="131"/>
        <end position="191"/>
    </location>
</feature>
<keyword evidence="4 9" id="KW-0863">Zinc-finger</keyword>
<accession>A0A6P8VEP5</accession>
<feature type="region of interest" description="Disordered" evidence="10">
    <location>
        <begin position="964"/>
        <end position="1000"/>
    </location>
</feature>
<evidence type="ECO:0000259" key="14">
    <source>
        <dbReference type="PROSITE" id="PS50916"/>
    </source>
</evidence>
<dbReference type="GO" id="GO:0048788">
    <property type="term" value="C:cytoskeleton of presynaptic active zone"/>
    <property type="evidence" value="ECO:0007669"/>
    <property type="project" value="TreeGrafter"/>
</dbReference>
<dbReference type="Gene3D" id="2.60.40.150">
    <property type="entry name" value="C2 domain"/>
    <property type="match status" value="2"/>
</dbReference>
<reference evidence="16" key="1">
    <citation type="submission" date="2025-08" db="UniProtKB">
        <authorList>
            <consortium name="RefSeq"/>
        </authorList>
    </citation>
    <scope>IDENTIFICATION</scope>
</reference>
<dbReference type="InterPro" id="IPR010911">
    <property type="entry name" value="Rab_BD"/>
</dbReference>
<keyword evidence="1" id="KW-0597">Phosphoprotein</keyword>
<dbReference type="RefSeq" id="XP_034084848.1">
    <property type="nucleotide sequence ID" value="XM_034228957.1"/>
</dbReference>
<evidence type="ECO:0000259" key="12">
    <source>
        <dbReference type="PROSITE" id="PS50106"/>
    </source>
</evidence>
<organism evidence="15 16">
    <name type="scientific">Gymnodraco acuticeps</name>
    <name type="common">Antarctic dragonfish</name>
    <dbReference type="NCBI Taxonomy" id="8218"/>
    <lineage>
        <taxon>Eukaryota</taxon>
        <taxon>Metazoa</taxon>
        <taxon>Chordata</taxon>
        <taxon>Craniata</taxon>
        <taxon>Vertebrata</taxon>
        <taxon>Euteleostomi</taxon>
        <taxon>Actinopterygii</taxon>
        <taxon>Neopterygii</taxon>
        <taxon>Teleostei</taxon>
        <taxon>Neoteleostei</taxon>
        <taxon>Acanthomorphata</taxon>
        <taxon>Eupercaria</taxon>
        <taxon>Perciformes</taxon>
        <taxon>Notothenioidei</taxon>
        <taxon>Bathydraconidae</taxon>
        <taxon>Gymnodraco</taxon>
    </lineage>
</organism>
<dbReference type="GO" id="GO:0042391">
    <property type="term" value="P:regulation of membrane potential"/>
    <property type="evidence" value="ECO:0007669"/>
    <property type="project" value="TreeGrafter"/>
</dbReference>
<evidence type="ECO:0000256" key="9">
    <source>
        <dbReference type="PROSITE-ProRule" id="PRU00091"/>
    </source>
</evidence>
<feature type="compositionally biased region" description="Basic and acidic residues" evidence="10">
    <location>
        <begin position="395"/>
        <end position="406"/>
    </location>
</feature>
<sequence>MSAPHGPRGGPGPAAAAAAAAAASAAGDMPDLSHLTEDERKIILGVMDRQKKEDAKEQTMLKIKEEPKPQPAQWFPFSGITELVNNVLQPQQKSQNDKEPEPDAKLHQQFESYKDQVKKMGEETKPAQDLKSEAPTCGICHKTKFADGCGHLCSYCQTKFCARCGGRVSLRSNKEDKVVMWVCNLCRKQQEILTKSGAWFYGPEPGQVRGVFEGGPQGKKAKLQDPSLYPYQGAPGDLPPGSDRSRPHVGLLPRQASLDNGSGLRKRSPSASRDPNQKYDQGEGGDHSQYAPTDGGMPRSPSDYGDGDPRRAPRGPHMYPDADAARMGYRDRRGPGRWHSQEYPLDQELDGPSEYDLQRQRQEEFQTRYRSDPNLARYPVKPQPYEEQMRMHAEVGRMRHERRHSDVSLAYTEQDDPGPVRLSRQHLTERRPPMVGQRSYSVDRSSPGPMGGSLGGHRSSNHSPPTPHRSPVLGDRSGDLRRGDMDSMRRQQHHLDPSSAVRKTKREKMESMLRNDSLSSDQSESVRPPPPKPHKTKKGGKMRQVSLSSSEEELATTPEYTSCEDVEIESESVSEKGDSQRGKRKTIEQTFMSEPTHTLSERQKKMVRFGGHSFEEDLAWCEPQVKDSGVDTCSSTTLNEEHSHSEKHPVTWQPSKDGDRLIGRILLNKRMKDGSVPRDSGALLGLKVVGGKMTESGRLCAFITKVRKGSLADTVGHLRPGDQVLEWNGKLLQGATFKEVYNIILDSKPEPQVELVVSRPIGDIPRIPDSTHAQLESSSSSFESQKVDRPSISVTSPMSPSMLRDAPQYLSGQLSSQSLSRRTTPFTPRVQVKLWYDKVGHQLIVTILGAKDLPPREDGRPRNPYVKIYFLPDRSLNYCSSSDKSKRRTKTVKKSLEPKWNQTFMYSPVHRREFRERMLEITLWDQARVREEESEFLGEILIELETALLDDEPHWYKLQTHDVSSMPLPRASPNTQRRQLHGESPTRRLQRSQRISDSEISDYDCEDGVGVITDYRSNGRDFQSSTLSVPDQVMSSNHCSHSADINRARSRSPSVPPPSRSLDPAFDLRPSQYSSSTRVDHHSVSEDNYSPDSRNHRVYPICREEAVRLLRSTRMARAHSEGAYSSDYDYERNHGAMDRHEYHSRSRSADQRPSIERPTSRSRSTERPHDSSLMRSMPSLPSGRSAPPSPALTRAHPRSGSVQTSPNSTPMSSRRGRQLPQLPPTGKERNGAGEDCVAPQPQNGGPGMDMEERTRQMKLKMNKYKQGAGSDSRLEQDYHKRSGRDPRGSDNLSAKSSDSDVSDVSAVSRTSSASRFSSTSYMSVQSERPQGNRKIRDFASKMKNRQMGSTGAVNMTKSTSLSGDMCNLEKTDGSQSDTAVGTVGTDEKKRRSSIGAKMQAMVGMSRKSRSTSQLSQTEAGGKKLRSTIQRSTETGLAVEMRSRMTRQASRESTDGSMNSYSSEGNLIFPGVRLSSEAQFSDFLDGLGPAQLVGRQTLATPPMGDIQIGMVDKKGALEVEVIRARGLVGKPGSKSLPAPYVKVYLLENGVCIAKKKTKVARKTLDPLYQQQLPFEESPVGKVLQIIVWGDYGRMDHKSFMGAVQILLDELDLSNMVIGWFKLFPPSSLVDPTLAPLTRRASQSSLDSFSRS</sequence>
<dbReference type="CDD" id="cd04028">
    <property type="entry name" value="C2B_RIM1alpha"/>
    <property type="match status" value="1"/>
</dbReference>
<dbReference type="FunFam" id="2.30.42.10:FF:000003">
    <property type="entry name" value="Regulating synaptic membrane exocytosis protein 1, putative"/>
    <property type="match status" value="1"/>
</dbReference>
<feature type="compositionally biased region" description="Basic and acidic residues" evidence="10">
    <location>
        <begin position="275"/>
        <end position="286"/>
    </location>
</feature>
<evidence type="ECO:0000259" key="13">
    <source>
        <dbReference type="PROSITE" id="PS50178"/>
    </source>
</evidence>
<dbReference type="GO" id="GO:0031267">
    <property type="term" value="F:small GTPase binding"/>
    <property type="evidence" value="ECO:0007669"/>
    <property type="project" value="InterPro"/>
</dbReference>
<evidence type="ECO:0000256" key="2">
    <source>
        <dbReference type="ARBA" id="ARBA00022723"/>
    </source>
</evidence>
<feature type="compositionally biased region" description="Basic and acidic residues" evidence="10">
    <location>
        <begin position="573"/>
        <end position="587"/>
    </location>
</feature>
<evidence type="ECO:0000256" key="5">
    <source>
        <dbReference type="ARBA" id="ARBA00022782"/>
    </source>
</evidence>
<evidence type="ECO:0000256" key="3">
    <source>
        <dbReference type="ARBA" id="ARBA00022737"/>
    </source>
</evidence>
<dbReference type="SMART" id="SM00239">
    <property type="entry name" value="C2"/>
    <property type="match status" value="2"/>
</dbReference>
<evidence type="ECO:0000256" key="6">
    <source>
        <dbReference type="ARBA" id="ARBA00022833"/>
    </source>
</evidence>
<feature type="compositionally biased region" description="Basic and acidic residues" evidence="10">
    <location>
        <begin position="639"/>
        <end position="649"/>
    </location>
</feature>
<dbReference type="InterPro" id="IPR054386">
    <property type="entry name" value="RIM_Znf"/>
</dbReference>
<evidence type="ECO:0000313" key="15">
    <source>
        <dbReference type="Proteomes" id="UP000515161"/>
    </source>
</evidence>
<feature type="compositionally biased region" description="Low complexity" evidence="10">
    <location>
        <begin position="1173"/>
        <end position="1182"/>
    </location>
</feature>
<dbReference type="CDD" id="cd06714">
    <property type="entry name" value="PDZ_RIM-like"/>
    <property type="match status" value="1"/>
</dbReference>
<dbReference type="PROSITE" id="PS50178">
    <property type="entry name" value="ZF_FYVE"/>
    <property type="match status" value="1"/>
</dbReference>
<feature type="compositionally biased region" description="Low complexity" evidence="10">
    <location>
        <begin position="13"/>
        <end position="27"/>
    </location>
</feature>
<dbReference type="InterPro" id="IPR013083">
    <property type="entry name" value="Znf_RING/FYVE/PHD"/>
</dbReference>
<dbReference type="PROSITE" id="PS50106">
    <property type="entry name" value="PDZ"/>
    <property type="match status" value="1"/>
</dbReference>
<keyword evidence="15" id="KW-1185">Reference proteome</keyword>
<dbReference type="FunFam" id="2.60.40.150:FF:000001">
    <property type="entry name" value="Regulating synaptic membrane exocytosis 3, isoform CRA_a"/>
    <property type="match status" value="1"/>
</dbReference>
<dbReference type="PROSITE" id="PS50916">
    <property type="entry name" value="RABBD"/>
    <property type="match status" value="1"/>
</dbReference>
<feature type="region of interest" description="Disordered" evidence="10">
    <location>
        <begin position="1016"/>
        <end position="1096"/>
    </location>
</feature>
<keyword evidence="6" id="KW-0862">Zinc</keyword>
<dbReference type="GO" id="GO:0030154">
    <property type="term" value="P:cell differentiation"/>
    <property type="evidence" value="ECO:0007669"/>
    <property type="project" value="UniProtKB-KW"/>
</dbReference>
<protein>
    <submittedName>
        <fullName evidence="16">Regulating synaptic membrane exocytosis protein 2 isoform X9</fullName>
    </submittedName>
</protein>
<dbReference type="GO" id="GO:0044325">
    <property type="term" value="F:transmembrane transporter binding"/>
    <property type="evidence" value="ECO:0007669"/>
    <property type="project" value="TreeGrafter"/>
</dbReference>
<dbReference type="Gene3D" id="3.30.40.10">
    <property type="entry name" value="Zinc/RING finger domain, C3HC4 (zinc finger)"/>
    <property type="match status" value="1"/>
</dbReference>
<dbReference type="InterPro" id="IPR000008">
    <property type="entry name" value="C2_dom"/>
</dbReference>
<feature type="compositionally biased region" description="Basic and acidic residues" evidence="10">
    <location>
        <begin position="1139"/>
        <end position="1172"/>
    </location>
</feature>
<dbReference type="InterPro" id="IPR011011">
    <property type="entry name" value="Znf_FYVE_PHD"/>
</dbReference>
<dbReference type="InterPro" id="IPR035892">
    <property type="entry name" value="C2_domain_sf"/>
</dbReference>
<dbReference type="Pfam" id="PF00595">
    <property type="entry name" value="PDZ"/>
    <property type="match status" value="1"/>
</dbReference>
<feature type="compositionally biased region" description="Basic residues" evidence="10">
    <location>
        <begin position="532"/>
        <end position="541"/>
    </location>
</feature>
<dbReference type="FunFam" id="3.30.40.10:FF:000044">
    <property type="entry name" value="Regulating synaptic membrane exocytosis protein 2"/>
    <property type="match status" value="1"/>
</dbReference>
<feature type="region of interest" description="Disordered" evidence="10">
    <location>
        <begin position="395"/>
        <end position="587"/>
    </location>
</feature>
<dbReference type="FunFam" id="2.60.40.150:FF:000003">
    <property type="entry name" value="Regulating synaptic membrane exocytosis protein 2"/>
    <property type="match status" value="1"/>
</dbReference>
<dbReference type="PANTHER" id="PTHR12157">
    <property type="entry name" value="REGULATING SYNAPTIC MEMBRANE EXOCYTOSIS PROTEIN"/>
    <property type="match status" value="1"/>
</dbReference>
<feature type="domain" description="C2" evidence="11">
    <location>
        <begin position="826"/>
        <end position="956"/>
    </location>
</feature>
<evidence type="ECO:0000256" key="1">
    <source>
        <dbReference type="ARBA" id="ARBA00022553"/>
    </source>
</evidence>
<feature type="compositionally biased region" description="Basic and acidic residues" evidence="10">
    <location>
        <begin position="1272"/>
        <end position="1288"/>
    </location>
</feature>
<feature type="compositionally biased region" description="Basic and acidic residues" evidence="10">
    <location>
        <begin position="34"/>
        <end position="68"/>
    </location>
</feature>
<dbReference type="GO" id="GO:0006886">
    <property type="term" value="P:intracellular protein transport"/>
    <property type="evidence" value="ECO:0007669"/>
    <property type="project" value="InterPro"/>
</dbReference>
<gene>
    <name evidence="16" type="primary">rims2a</name>
</gene>
<feature type="compositionally biased region" description="Polar residues" evidence="10">
    <location>
        <begin position="1020"/>
        <end position="1040"/>
    </location>
</feature>
<feature type="region of interest" description="Disordered" evidence="10">
    <location>
        <begin position="767"/>
        <end position="805"/>
    </location>
</feature>
<feature type="domain" description="PDZ" evidence="12">
    <location>
        <begin position="664"/>
        <end position="759"/>
    </location>
</feature>
<evidence type="ECO:0000259" key="11">
    <source>
        <dbReference type="PROSITE" id="PS50004"/>
    </source>
</evidence>
<keyword evidence="3" id="KW-0677">Repeat</keyword>
<dbReference type="GO" id="GO:0050806">
    <property type="term" value="P:positive regulation of synaptic transmission"/>
    <property type="evidence" value="ECO:0007669"/>
    <property type="project" value="TreeGrafter"/>
</dbReference>
<dbReference type="InterPro" id="IPR001478">
    <property type="entry name" value="PDZ"/>
</dbReference>
<dbReference type="SUPFAM" id="SSF50156">
    <property type="entry name" value="PDZ domain-like"/>
    <property type="match status" value="1"/>
</dbReference>
<name>A0A6P8VEP5_GYMAC</name>
<keyword evidence="7" id="KW-0770">Synapse</keyword>
<dbReference type="GO" id="GO:0008270">
    <property type="term" value="F:zinc ion binding"/>
    <property type="evidence" value="ECO:0007669"/>
    <property type="project" value="UniProtKB-KW"/>
</dbReference>
<dbReference type="InterPro" id="IPR017455">
    <property type="entry name" value="Znf_FYVE-rel"/>
</dbReference>
<dbReference type="GO" id="GO:2000300">
    <property type="term" value="P:regulation of synaptic vesicle exocytosis"/>
    <property type="evidence" value="ECO:0007669"/>
    <property type="project" value="TreeGrafter"/>
</dbReference>
<keyword evidence="2" id="KW-0479">Metal-binding</keyword>
<feature type="compositionally biased region" description="Acidic residues" evidence="10">
    <location>
        <begin position="562"/>
        <end position="572"/>
    </location>
</feature>
<dbReference type="Pfam" id="PF22601">
    <property type="entry name" value="RIM2a_ZnF"/>
    <property type="match status" value="1"/>
</dbReference>
<dbReference type="GO" id="GO:0048167">
    <property type="term" value="P:regulation of synaptic plasticity"/>
    <property type="evidence" value="ECO:0007669"/>
    <property type="project" value="TreeGrafter"/>
</dbReference>
<feature type="compositionally biased region" description="Polar residues" evidence="10">
    <location>
        <begin position="514"/>
        <end position="525"/>
    </location>
</feature>
<evidence type="ECO:0000256" key="8">
    <source>
        <dbReference type="ARBA" id="ARBA00034103"/>
    </source>
</evidence>
<feature type="compositionally biased region" description="Low complexity" evidence="10">
    <location>
        <begin position="1302"/>
        <end position="1320"/>
    </location>
</feature>
<dbReference type="SMART" id="SM00228">
    <property type="entry name" value="PDZ"/>
    <property type="match status" value="1"/>
</dbReference>
<dbReference type="Pfam" id="PF00168">
    <property type="entry name" value="C2"/>
    <property type="match status" value="2"/>
</dbReference>
<evidence type="ECO:0000256" key="10">
    <source>
        <dbReference type="SAM" id="MobiDB-lite"/>
    </source>
</evidence>
<dbReference type="CDD" id="cd04031">
    <property type="entry name" value="C2A_RIM1alpha"/>
    <property type="match status" value="1"/>
</dbReference>
<dbReference type="GeneID" id="117554459"/>
<feature type="compositionally biased region" description="Basic and acidic residues" evidence="10">
    <location>
        <begin position="476"/>
        <end position="496"/>
    </location>
</feature>
<comment type="subcellular location">
    <subcellularLocation>
        <location evidence="8">Synapse</location>
    </subcellularLocation>
</comment>
<dbReference type="CTD" id="393672"/>
<feature type="region of interest" description="Disordered" evidence="10">
    <location>
        <begin position="1139"/>
        <end position="1250"/>
    </location>
</feature>
<keyword evidence="5" id="KW-0221">Differentiation</keyword>